<gene>
    <name evidence="4" type="ORF">BD289DRAFT_230680</name>
</gene>
<keyword evidence="2" id="KW-1133">Transmembrane helix</keyword>
<evidence type="ECO:0000256" key="1">
    <source>
        <dbReference type="SAM" id="MobiDB-lite"/>
    </source>
</evidence>
<protein>
    <submittedName>
        <fullName evidence="4">Uncharacterized protein</fullName>
    </submittedName>
</protein>
<reference evidence="4 5" key="1">
    <citation type="journal article" date="2018" name="Mycol. Prog.">
        <title>Coniella lustricola, a new species from submerged detritus.</title>
        <authorList>
            <person name="Raudabaugh D.B."/>
            <person name="Iturriaga T."/>
            <person name="Carver A."/>
            <person name="Mondo S."/>
            <person name="Pangilinan J."/>
            <person name="Lipzen A."/>
            <person name="He G."/>
            <person name="Amirebrahimi M."/>
            <person name="Grigoriev I.V."/>
            <person name="Miller A.N."/>
        </authorList>
    </citation>
    <scope>NUCLEOTIDE SEQUENCE [LARGE SCALE GENOMIC DNA]</scope>
    <source>
        <strain evidence="4 5">B22-T-1</strain>
    </source>
</reference>
<feature type="chain" id="PRO_5015635273" evidence="3">
    <location>
        <begin position="23"/>
        <end position="393"/>
    </location>
</feature>
<feature type="compositionally biased region" description="Low complexity" evidence="1">
    <location>
        <begin position="270"/>
        <end position="282"/>
    </location>
</feature>
<evidence type="ECO:0000256" key="3">
    <source>
        <dbReference type="SAM" id="SignalP"/>
    </source>
</evidence>
<feature type="region of interest" description="Disordered" evidence="1">
    <location>
        <begin position="264"/>
        <end position="393"/>
    </location>
</feature>
<feature type="compositionally biased region" description="Low complexity" evidence="1">
    <location>
        <begin position="107"/>
        <end position="120"/>
    </location>
</feature>
<feature type="transmembrane region" description="Helical" evidence="2">
    <location>
        <begin position="56"/>
        <end position="77"/>
    </location>
</feature>
<feature type="signal peptide" evidence="3">
    <location>
        <begin position="1"/>
        <end position="22"/>
    </location>
</feature>
<keyword evidence="2" id="KW-0472">Membrane</keyword>
<dbReference type="EMBL" id="KZ678426">
    <property type="protein sequence ID" value="PSR88648.1"/>
    <property type="molecule type" value="Genomic_DNA"/>
</dbReference>
<feature type="compositionally biased region" description="Polar residues" evidence="1">
    <location>
        <begin position="288"/>
        <end position="303"/>
    </location>
</feature>
<keyword evidence="5" id="KW-1185">Reference proteome</keyword>
<evidence type="ECO:0000313" key="4">
    <source>
        <dbReference type="EMBL" id="PSR88648.1"/>
    </source>
</evidence>
<dbReference type="Proteomes" id="UP000241462">
    <property type="component" value="Unassembled WGS sequence"/>
</dbReference>
<evidence type="ECO:0000256" key="2">
    <source>
        <dbReference type="SAM" id="Phobius"/>
    </source>
</evidence>
<dbReference type="OrthoDB" id="10661999at2759"/>
<accession>A0A2T3AAF0</accession>
<evidence type="ECO:0000313" key="5">
    <source>
        <dbReference type="Proteomes" id="UP000241462"/>
    </source>
</evidence>
<feature type="compositionally biased region" description="Basic and acidic residues" evidence="1">
    <location>
        <begin position="324"/>
        <end position="340"/>
    </location>
</feature>
<keyword evidence="3" id="KW-0732">Signal</keyword>
<proteinExistence type="predicted"/>
<feature type="region of interest" description="Disordered" evidence="1">
    <location>
        <begin position="107"/>
        <end position="129"/>
    </location>
</feature>
<name>A0A2T3AAF0_9PEZI</name>
<organism evidence="4 5">
    <name type="scientific">Coniella lustricola</name>
    <dbReference type="NCBI Taxonomy" id="2025994"/>
    <lineage>
        <taxon>Eukaryota</taxon>
        <taxon>Fungi</taxon>
        <taxon>Dikarya</taxon>
        <taxon>Ascomycota</taxon>
        <taxon>Pezizomycotina</taxon>
        <taxon>Sordariomycetes</taxon>
        <taxon>Sordariomycetidae</taxon>
        <taxon>Diaporthales</taxon>
        <taxon>Schizoparmaceae</taxon>
        <taxon>Coniella</taxon>
    </lineage>
</organism>
<sequence>MSTTTALTALVFSILAVSPARCLPKPGPRPIGIVDEIQDIDAKPNGSKVHMSNAQVIGLSIGIFVGVLLLCCLGGACETILCTKRSRHDPTIRINDGAADALQPTNTTVTTISSSSKTSTLNEKKADNDDGQGCLNLGAWKKGTTSSTSSSGSRDGRFSWYGSNSVAYPNEPENNKRVLRVVNVDGYETSANMSSYNAQTIHGPARSPLGGLPLVTSPQFLIGDEDDEAEFERDMALRHAVVSAGPLPGADYVDHRTRAGAADFEHVPVSPLSRGGSRSSSPTAIGSGCTTPTKGMDSRQSSWKAHGKKGSEADDDNDWSSTYSKDDRDEQPQEHVERPATGRRITHVFPWMPAEDEHVRPTATMPRVGRTETSSSEETLALTHPPTMDANRI</sequence>
<dbReference type="InParanoid" id="A0A2T3AAF0"/>
<keyword evidence="2" id="KW-0812">Transmembrane</keyword>
<dbReference type="AlphaFoldDB" id="A0A2T3AAF0"/>